<dbReference type="Proteomes" id="UP000504637">
    <property type="component" value="Unplaced"/>
</dbReference>
<keyword evidence="2 5" id="KW-0689">Ribosomal protein</keyword>
<protein>
    <submittedName>
        <fullName evidence="5">Ribosomal protein L1</fullName>
    </submittedName>
</protein>
<dbReference type="Gene3D" id="3.40.50.790">
    <property type="match status" value="1"/>
</dbReference>
<dbReference type="OrthoDB" id="1747252at2759"/>
<dbReference type="AlphaFoldDB" id="A0A6J3M589"/>
<evidence type="ECO:0000256" key="2">
    <source>
        <dbReference type="ARBA" id="ARBA00022980"/>
    </source>
</evidence>
<evidence type="ECO:0000313" key="4">
    <source>
        <dbReference type="Proteomes" id="UP000504637"/>
    </source>
</evidence>
<dbReference type="PANTHER" id="PTHR36427">
    <property type="entry name" value="54S RIBOSOMAL PROTEIN L1, MITOCHONDRIAL"/>
    <property type="match status" value="1"/>
</dbReference>
<proteinExistence type="inferred from homology"/>
<reference evidence="5" key="1">
    <citation type="submission" date="2020-01" db="EMBL/GenBank/DDBJ databases">
        <authorList>
            <consortium name="DOE Joint Genome Institute"/>
            <person name="Haridas S."/>
            <person name="Albert R."/>
            <person name="Binder M."/>
            <person name="Bloem J."/>
            <person name="Labutti K."/>
            <person name="Salamov A."/>
            <person name="Andreopoulos B."/>
            <person name="Baker S.E."/>
            <person name="Barry K."/>
            <person name="Bills G."/>
            <person name="Bluhm B.H."/>
            <person name="Cannon C."/>
            <person name="Castanera R."/>
            <person name="Culley D.E."/>
            <person name="Daum C."/>
            <person name="Ezra D."/>
            <person name="Gonzalez J.B."/>
            <person name="Henrissat B."/>
            <person name="Kuo A."/>
            <person name="Liang C."/>
            <person name="Lipzen A."/>
            <person name="Lutzoni F."/>
            <person name="Magnuson J."/>
            <person name="Mondo S."/>
            <person name="Nolan M."/>
            <person name="Ohm R."/>
            <person name="Pangilinan J."/>
            <person name="Park H.-J."/>
            <person name="Ramirez L."/>
            <person name="Alfaro M."/>
            <person name="Sun H."/>
            <person name="Tritt A."/>
            <person name="Yoshinaga Y."/>
            <person name="Zwiers L.-H."/>
            <person name="Turgeon B.G."/>
            <person name="Goodwin S.B."/>
            <person name="Spatafora J.W."/>
            <person name="Crous P.W."/>
            <person name="Grigoriev I.V."/>
        </authorList>
    </citation>
    <scope>NUCLEOTIDE SEQUENCE</scope>
    <source>
        <strain evidence="5">CBS 342.82</strain>
    </source>
</reference>
<reference evidence="5" key="3">
    <citation type="submission" date="2025-08" db="UniProtKB">
        <authorList>
            <consortium name="RefSeq"/>
        </authorList>
    </citation>
    <scope>IDENTIFICATION</scope>
    <source>
        <strain evidence="5">CBS 342.82</strain>
    </source>
</reference>
<dbReference type="RefSeq" id="XP_033459720.1">
    <property type="nucleotide sequence ID" value="XM_033606426.1"/>
</dbReference>
<dbReference type="PANTHER" id="PTHR36427:SF3">
    <property type="entry name" value="LARGE RIBOSOMAL SUBUNIT PROTEIN UL1M"/>
    <property type="match status" value="1"/>
</dbReference>
<gene>
    <name evidence="5" type="ORF">K489DRAFT_388623</name>
</gene>
<name>A0A6J3M589_9PEZI</name>
<keyword evidence="4" id="KW-1185">Reference proteome</keyword>
<evidence type="ECO:0000256" key="1">
    <source>
        <dbReference type="ARBA" id="ARBA00010531"/>
    </source>
</evidence>
<dbReference type="GO" id="GO:0005762">
    <property type="term" value="C:mitochondrial large ribosomal subunit"/>
    <property type="evidence" value="ECO:0007669"/>
    <property type="project" value="TreeGrafter"/>
</dbReference>
<dbReference type="GO" id="GO:0003735">
    <property type="term" value="F:structural constituent of ribosome"/>
    <property type="evidence" value="ECO:0007669"/>
    <property type="project" value="TreeGrafter"/>
</dbReference>
<dbReference type="CDD" id="cd00403">
    <property type="entry name" value="Ribosomal_L1"/>
    <property type="match status" value="1"/>
</dbReference>
<dbReference type="Pfam" id="PF00687">
    <property type="entry name" value="Ribosomal_L1"/>
    <property type="match status" value="1"/>
</dbReference>
<dbReference type="SUPFAM" id="SSF56808">
    <property type="entry name" value="Ribosomal protein L1"/>
    <property type="match status" value="1"/>
</dbReference>
<dbReference type="InterPro" id="IPR028364">
    <property type="entry name" value="Ribosomal_uL1/biogenesis"/>
</dbReference>
<evidence type="ECO:0000256" key="3">
    <source>
        <dbReference type="ARBA" id="ARBA00023274"/>
    </source>
</evidence>
<reference evidence="5" key="2">
    <citation type="submission" date="2020-04" db="EMBL/GenBank/DDBJ databases">
        <authorList>
            <consortium name="NCBI Genome Project"/>
        </authorList>
    </citation>
    <scope>NUCLEOTIDE SEQUENCE</scope>
    <source>
        <strain evidence="5">CBS 342.82</strain>
    </source>
</reference>
<evidence type="ECO:0000313" key="5">
    <source>
        <dbReference type="RefSeq" id="XP_033459720.1"/>
    </source>
</evidence>
<comment type="similarity">
    <text evidence="1">Belongs to the universal ribosomal protein uL1 family.</text>
</comment>
<dbReference type="Gene3D" id="3.30.190.20">
    <property type="match status" value="1"/>
</dbReference>
<sequence>MASPARYCSSCLLSITSPSALTPQVRHATQSLNALKYRRKEVSAAKKKKAKTTFDEPDLRDMQQFSLVDAMRYLRAAEVGREPASMKYELALRLKTAKNGAVLRNRLRLPHPVRTNLRVAVFCEPNSDVAAAALRAGASVVGDDALFEDIKAGKIDFERAICHVGTTSKLNKSGVAKVLGPRGMMPSARMGTVATDVAAALRNMHGGTEFRERTGAVRVAIGQLGYSPDQLSDNIKALLALIKKDMGALSDRTPKEIHEIVLSSTNGPGFSLNGDFGDPKLLESVN</sequence>
<dbReference type="InterPro" id="IPR023674">
    <property type="entry name" value="Ribosomal_uL1-like"/>
</dbReference>
<dbReference type="GeneID" id="54364226"/>
<dbReference type="FunFam" id="3.40.50.790:FF:000001">
    <property type="entry name" value="50S ribosomal protein L1"/>
    <property type="match status" value="1"/>
</dbReference>
<accession>A0A6J3M589</accession>
<keyword evidence="3" id="KW-0687">Ribonucleoprotein</keyword>
<organism evidence="5">
    <name type="scientific">Dissoconium aciculare CBS 342.82</name>
    <dbReference type="NCBI Taxonomy" id="1314786"/>
    <lineage>
        <taxon>Eukaryota</taxon>
        <taxon>Fungi</taxon>
        <taxon>Dikarya</taxon>
        <taxon>Ascomycota</taxon>
        <taxon>Pezizomycotina</taxon>
        <taxon>Dothideomycetes</taxon>
        <taxon>Dothideomycetidae</taxon>
        <taxon>Mycosphaerellales</taxon>
        <taxon>Dissoconiaceae</taxon>
        <taxon>Dissoconium</taxon>
    </lineage>
</organism>
<dbReference type="InterPro" id="IPR016095">
    <property type="entry name" value="Ribosomal_uL1_3-a/b-sand"/>
</dbReference>